<dbReference type="AlphaFoldDB" id="A0A411PKI9"/>
<dbReference type="SUPFAM" id="SSF53041">
    <property type="entry name" value="Resolvase-like"/>
    <property type="match status" value="1"/>
</dbReference>
<accession>A0A411PKI9</accession>
<protein>
    <submittedName>
        <fullName evidence="6">Recombinase family protein</fullName>
    </submittedName>
</protein>
<dbReference type="InterPro" id="IPR036162">
    <property type="entry name" value="Resolvase-like_N_sf"/>
</dbReference>
<dbReference type="InterPro" id="IPR050639">
    <property type="entry name" value="SSR_resolvase"/>
</dbReference>
<dbReference type="InterPro" id="IPR038109">
    <property type="entry name" value="DNA_bind_recomb_sf"/>
</dbReference>
<dbReference type="PANTHER" id="PTHR30461:SF2">
    <property type="entry name" value="SERINE RECOMBINASE PINE-RELATED"/>
    <property type="match status" value="1"/>
</dbReference>
<evidence type="ECO:0000259" key="5">
    <source>
        <dbReference type="PROSITE" id="PS51737"/>
    </source>
</evidence>
<dbReference type="EMBL" id="CP036200">
    <property type="protein sequence ID" value="QBF84038.1"/>
    <property type="molecule type" value="Genomic_DNA"/>
</dbReference>
<dbReference type="CDD" id="cd00338">
    <property type="entry name" value="Ser_Recombinase"/>
    <property type="match status" value="1"/>
</dbReference>
<dbReference type="OrthoDB" id="9791494at2"/>
<proteinExistence type="predicted"/>
<dbReference type="PROSITE" id="PS51737">
    <property type="entry name" value="RECOMBINASE_DNA_BIND"/>
    <property type="match status" value="1"/>
</dbReference>
<dbReference type="SMART" id="SM00857">
    <property type="entry name" value="Resolvase"/>
    <property type="match status" value="1"/>
</dbReference>
<gene>
    <name evidence="6" type="ORF">EXU30_16180</name>
</gene>
<dbReference type="Pfam" id="PF07508">
    <property type="entry name" value="Recombinase"/>
    <property type="match status" value="1"/>
</dbReference>
<keyword evidence="1" id="KW-0238">DNA-binding</keyword>
<dbReference type="InterPro" id="IPR011109">
    <property type="entry name" value="DNA_bind_recombinase_dom"/>
</dbReference>
<dbReference type="Gene3D" id="3.90.1750.20">
    <property type="entry name" value="Putative Large Serine Recombinase, Chain B, Domain 2"/>
    <property type="match status" value="1"/>
</dbReference>
<dbReference type="PANTHER" id="PTHR30461">
    <property type="entry name" value="DNA-INVERTASE FROM LAMBDOID PROPHAGE"/>
    <property type="match status" value="1"/>
</dbReference>
<dbReference type="Gene3D" id="3.40.50.1390">
    <property type="entry name" value="Resolvase, N-terminal catalytic domain"/>
    <property type="match status" value="1"/>
</dbReference>
<dbReference type="Proteomes" id="UP000291106">
    <property type="component" value="Chromosome"/>
</dbReference>
<dbReference type="GO" id="GO:0003677">
    <property type="term" value="F:DNA binding"/>
    <property type="evidence" value="ECO:0007669"/>
    <property type="project" value="UniProtKB-KW"/>
</dbReference>
<dbReference type="KEGG" id="smai:EXU30_16180"/>
<organism evidence="6 7">
    <name type="scientific">Shewanella maritima</name>
    <dbReference type="NCBI Taxonomy" id="2520507"/>
    <lineage>
        <taxon>Bacteria</taxon>
        <taxon>Pseudomonadati</taxon>
        <taxon>Pseudomonadota</taxon>
        <taxon>Gammaproteobacteria</taxon>
        <taxon>Alteromonadales</taxon>
        <taxon>Shewanellaceae</taxon>
        <taxon>Shewanella</taxon>
    </lineage>
</organism>
<dbReference type="RefSeq" id="WP_130601749.1">
    <property type="nucleotide sequence ID" value="NZ_CP036200.1"/>
</dbReference>
<dbReference type="InterPro" id="IPR006119">
    <property type="entry name" value="Resolv_N"/>
</dbReference>
<evidence type="ECO:0000313" key="6">
    <source>
        <dbReference type="EMBL" id="QBF84038.1"/>
    </source>
</evidence>
<evidence type="ECO:0000256" key="1">
    <source>
        <dbReference type="ARBA" id="ARBA00023125"/>
    </source>
</evidence>
<sequence>MQLADSYVRFSSKGQAKGHSLERQQQDIQAYCTKAGLTLSDSNYQDLGVSAFTSANADEDKGLGQYLVGLREQLVTSRHLIVESLDRLSRAKVVVALSQFTQILSYGVSIHTIMDGKVYTADSDPADIMFSLMIMMRANEESEVKSKRLKSSWDRKRTTPTASKKNATCPWWLTLNEDGQTYTVDEAKAEIIRELFQRCINGDGGNKLAQYLNSTGYKTARGKAWGLSSTSYQLNTKAVIGIWEPHIYEDGKRKPTGEQIENYYPPIMEPDFYWLAQARRDERKRPSNAGRKGAFLNIFSKITVCPKCGSGLHFLNKGKLKSGKLAAYLACAKQRVGECDQPILKWQKALDFIEQVYLAPFMYQHWQQPKAKPQENKLESLQAQLTKEQTELNNLLISIGSNLNSVISNQISQRSEKIAHLESTIEAAQREQAELLDDGIHQQREDAYALFRRCTADYSDDTYQDRQQLNRMLSKAFGKVAFDVESNKATIEKLGMSFDYLDTGWCVSAETVDGWMGR</sequence>
<keyword evidence="2" id="KW-0233">DNA recombination</keyword>
<dbReference type="Pfam" id="PF00239">
    <property type="entry name" value="Resolvase"/>
    <property type="match status" value="1"/>
</dbReference>
<reference evidence="6 7" key="1">
    <citation type="submission" date="2019-02" db="EMBL/GenBank/DDBJ databases">
        <title>Shewanella sp. D4-2 isolated from Dokdo Island.</title>
        <authorList>
            <person name="Baek K."/>
        </authorList>
    </citation>
    <scope>NUCLEOTIDE SEQUENCE [LARGE SCALE GENOMIC DNA]</scope>
    <source>
        <strain evidence="6 7">D4-2</strain>
    </source>
</reference>
<evidence type="ECO:0000256" key="2">
    <source>
        <dbReference type="ARBA" id="ARBA00023172"/>
    </source>
</evidence>
<name>A0A411PKI9_9GAMM</name>
<evidence type="ECO:0000313" key="7">
    <source>
        <dbReference type="Proteomes" id="UP000291106"/>
    </source>
</evidence>
<feature type="coiled-coil region" evidence="3">
    <location>
        <begin position="371"/>
        <end position="438"/>
    </location>
</feature>
<feature type="domain" description="Resolvase/invertase-type recombinase catalytic" evidence="4">
    <location>
        <begin position="3"/>
        <end position="160"/>
    </location>
</feature>
<evidence type="ECO:0000259" key="4">
    <source>
        <dbReference type="PROSITE" id="PS51736"/>
    </source>
</evidence>
<keyword evidence="7" id="KW-1185">Reference proteome</keyword>
<dbReference type="GO" id="GO:0000150">
    <property type="term" value="F:DNA strand exchange activity"/>
    <property type="evidence" value="ECO:0007669"/>
    <property type="project" value="InterPro"/>
</dbReference>
<dbReference type="PROSITE" id="PS51736">
    <property type="entry name" value="RECOMBINASES_3"/>
    <property type="match status" value="1"/>
</dbReference>
<feature type="domain" description="Recombinase" evidence="5">
    <location>
        <begin position="170"/>
        <end position="286"/>
    </location>
</feature>
<keyword evidence="3" id="KW-0175">Coiled coil</keyword>
<evidence type="ECO:0000256" key="3">
    <source>
        <dbReference type="SAM" id="Coils"/>
    </source>
</evidence>